<dbReference type="PANTHER" id="PTHR36091:SF2">
    <property type="entry name" value="AMINOGLYCOSIDE PHOSPHOTRANSFERASE DOMAIN-CONTAINING PROTEIN"/>
    <property type="match status" value="1"/>
</dbReference>
<dbReference type="Proteomes" id="UP000054477">
    <property type="component" value="Unassembled WGS sequence"/>
</dbReference>
<protein>
    <submittedName>
        <fullName evidence="2">Unplaced genomic scaffold K443scaffold_54, whole genome shotgun sequence</fullName>
    </submittedName>
</protein>
<accession>A0A0C9WU49</accession>
<dbReference type="Gene3D" id="3.30.200.20">
    <property type="entry name" value="Phosphorylase Kinase, domain 1"/>
    <property type="match status" value="1"/>
</dbReference>
<reference evidence="2 3" key="1">
    <citation type="submission" date="2014-04" db="EMBL/GenBank/DDBJ databases">
        <authorList>
            <consortium name="DOE Joint Genome Institute"/>
            <person name="Kuo A."/>
            <person name="Kohler A."/>
            <person name="Nagy L.G."/>
            <person name="Floudas D."/>
            <person name="Copeland A."/>
            <person name="Barry K.W."/>
            <person name="Cichocki N."/>
            <person name="Veneault-Fourrey C."/>
            <person name="LaButti K."/>
            <person name="Lindquist E.A."/>
            <person name="Lipzen A."/>
            <person name="Lundell T."/>
            <person name="Morin E."/>
            <person name="Murat C."/>
            <person name="Sun H."/>
            <person name="Tunlid A."/>
            <person name="Henrissat B."/>
            <person name="Grigoriev I.V."/>
            <person name="Hibbett D.S."/>
            <person name="Martin F."/>
            <person name="Nordberg H.P."/>
            <person name="Cantor M.N."/>
            <person name="Hua S.X."/>
        </authorList>
    </citation>
    <scope>NUCLEOTIDE SEQUENCE [LARGE SCALE GENOMIC DNA]</scope>
    <source>
        <strain evidence="2 3">LaAM-08-1</strain>
    </source>
</reference>
<dbReference type="InterPro" id="IPR002575">
    <property type="entry name" value="Aminoglycoside_PTrfase"/>
</dbReference>
<dbReference type="SUPFAM" id="SSF56112">
    <property type="entry name" value="Protein kinase-like (PK-like)"/>
    <property type="match status" value="2"/>
</dbReference>
<dbReference type="EMBL" id="KN838589">
    <property type="protein sequence ID" value="KIK02675.1"/>
    <property type="molecule type" value="Genomic_DNA"/>
</dbReference>
<keyword evidence="3" id="KW-1185">Reference proteome</keyword>
<proteinExistence type="predicted"/>
<name>A0A0C9WU49_9AGAR</name>
<feature type="domain" description="Aminoglycoside phosphotransferase" evidence="1">
    <location>
        <begin position="158"/>
        <end position="254"/>
    </location>
</feature>
<sequence>MSFLLRARLSSNSISVSVSKFPEAHKLKWQLSIFALGRLVSPPVRRSHCSTRSFRVPSWSTSSLRVSFLRPGPGSLRVFSSSPIASQTRCLPHRTFSIASKNADADTSDFFEYTSGRWIVNEKLRLAERTRHFNLSQLLLFAAQSINRSPQDIAYLEKLAEGGFNRVFLITTHDGFRMIARIPYPSVTPNLYLAVASEAATMVYLRSMGIPVPEVYGYSACKENEAGTEFIFMEFLEGTNVAELSMDEGEEAVIGILKQVVDLEKRMMEITFPAGGSLYFAEDLENVPGCVSGPIKGIPLENKQFCVGPETSYPLWFGRRSQLDVDRGPYTTHEDAITRGAEKELAYLQQFGRSLLPFHRIRRETYKYEPQQPSDHIQNLKKYLLIAPSLLANASPSSNFCIRHPNLRPSNILVSRSPDPNSKARVVKSIIDWQHAAILPLSLHAGIPQTLQNYNDDGWKYMTRPLLPEGWNEMEEPQRRREMELFRRRALHYHYVGLTERYHVRHAEELADPMGMLRRRLFHVTREPWEGDTVGLKMALVKATTPENWEQLTGGGVPCPVAFDADEVRKTVEMDKDLGQADEMMKEPRDIIGVRSDGWVPTENYGEVMKRVQMFKERVFEEAETEEQRKVITEHWPFGDFDEEEYT</sequence>
<dbReference type="GO" id="GO:0005739">
    <property type="term" value="C:mitochondrion"/>
    <property type="evidence" value="ECO:0007669"/>
    <property type="project" value="TreeGrafter"/>
</dbReference>
<dbReference type="PANTHER" id="PTHR36091">
    <property type="entry name" value="ALTERED INHERITANCE OF MITOCHONDRIA PROTEIN 9, MITOCHONDRIAL"/>
    <property type="match status" value="1"/>
</dbReference>
<dbReference type="InterPro" id="IPR011009">
    <property type="entry name" value="Kinase-like_dom_sf"/>
</dbReference>
<dbReference type="AlphaFoldDB" id="A0A0C9WU49"/>
<dbReference type="STRING" id="1095629.A0A0C9WU49"/>
<dbReference type="Pfam" id="PF01636">
    <property type="entry name" value="APH"/>
    <property type="match status" value="1"/>
</dbReference>
<organism evidence="2 3">
    <name type="scientific">Laccaria amethystina LaAM-08-1</name>
    <dbReference type="NCBI Taxonomy" id="1095629"/>
    <lineage>
        <taxon>Eukaryota</taxon>
        <taxon>Fungi</taxon>
        <taxon>Dikarya</taxon>
        <taxon>Basidiomycota</taxon>
        <taxon>Agaricomycotina</taxon>
        <taxon>Agaricomycetes</taxon>
        <taxon>Agaricomycetidae</taxon>
        <taxon>Agaricales</taxon>
        <taxon>Agaricineae</taxon>
        <taxon>Hydnangiaceae</taxon>
        <taxon>Laccaria</taxon>
    </lineage>
</organism>
<gene>
    <name evidence="2" type="ORF">K443DRAFT_677403</name>
</gene>
<dbReference type="OrthoDB" id="2831558at2759"/>
<reference evidence="3" key="2">
    <citation type="submission" date="2015-01" db="EMBL/GenBank/DDBJ databases">
        <title>Evolutionary Origins and Diversification of the Mycorrhizal Mutualists.</title>
        <authorList>
            <consortium name="DOE Joint Genome Institute"/>
            <consortium name="Mycorrhizal Genomics Consortium"/>
            <person name="Kohler A."/>
            <person name="Kuo A."/>
            <person name="Nagy L.G."/>
            <person name="Floudas D."/>
            <person name="Copeland A."/>
            <person name="Barry K.W."/>
            <person name="Cichocki N."/>
            <person name="Veneault-Fourrey C."/>
            <person name="LaButti K."/>
            <person name="Lindquist E.A."/>
            <person name="Lipzen A."/>
            <person name="Lundell T."/>
            <person name="Morin E."/>
            <person name="Murat C."/>
            <person name="Riley R."/>
            <person name="Ohm R."/>
            <person name="Sun H."/>
            <person name="Tunlid A."/>
            <person name="Henrissat B."/>
            <person name="Grigoriev I.V."/>
            <person name="Hibbett D.S."/>
            <person name="Martin F."/>
        </authorList>
    </citation>
    <scope>NUCLEOTIDE SEQUENCE [LARGE SCALE GENOMIC DNA]</scope>
    <source>
        <strain evidence="3">LaAM-08-1</strain>
    </source>
</reference>
<dbReference type="HOGENOM" id="CLU_019189_9_1_1"/>
<evidence type="ECO:0000259" key="1">
    <source>
        <dbReference type="Pfam" id="PF01636"/>
    </source>
</evidence>
<evidence type="ECO:0000313" key="3">
    <source>
        <dbReference type="Proteomes" id="UP000054477"/>
    </source>
</evidence>
<dbReference type="InterPro" id="IPR051035">
    <property type="entry name" value="Mito_inheritance_9"/>
</dbReference>
<evidence type="ECO:0000313" key="2">
    <source>
        <dbReference type="EMBL" id="KIK02675.1"/>
    </source>
</evidence>